<evidence type="ECO:0000313" key="3">
    <source>
        <dbReference type="Proteomes" id="UP000634780"/>
    </source>
</evidence>
<evidence type="ECO:0000256" key="1">
    <source>
        <dbReference type="SAM" id="Phobius"/>
    </source>
</evidence>
<organism evidence="2 3">
    <name type="scientific">Streptomyces flavofungini</name>
    <dbReference type="NCBI Taxonomy" id="68200"/>
    <lineage>
        <taxon>Bacteria</taxon>
        <taxon>Bacillati</taxon>
        <taxon>Actinomycetota</taxon>
        <taxon>Actinomycetes</taxon>
        <taxon>Kitasatosporales</taxon>
        <taxon>Streptomycetaceae</taxon>
        <taxon>Streptomyces</taxon>
    </lineage>
</organism>
<dbReference type="Proteomes" id="UP000634780">
    <property type="component" value="Unassembled WGS sequence"/>
</dbReference>
<evidence type="ECO:0008006" key="4">
    <source>
        <dbReference type="Google" id="ProtNLM"/>
    </source>
</evidence>
<keyword evidence="1" id="KW-0472">Membrane</keyword>
<comment type="caution">
    <text evidence="2">The sequence shown here is derived from an EMBL/GenBank/DDBJ whole genome shotgun (WGS) entry which is preliminary data.</text>
</comment>
<keyword evidence="1" id="KW-1133">Transmembrane helix</keyword>
<feature type="transmembrane region" description="Helical" evidence="1">
    <location>
        <begin position="82"/>
        <end position="101"/>
    </location>
</feature>
<protein>
    <recommendedName>
        <fullName evidence="4">Integral membrane protein</fullName>
    </recommendedName>
</protein>
<dbReference type="RefSeq" id="WP_190115089.1">
    <property type="nucleotide sequence ID" value="NZ_BMVR01000003.1"/>
</dbReference>
<name>A0ABS0XF95_9ACTN</name>
<reference evidence="2 3" key="1">
    <citation type="submission" date="2020-12" db="EMBL/GenBank/DDBJ databases">
        <title>Streptomyces typhae sp. nov., a novel endophytic actinomycete isolated from the root of cattail pollen (Typha angustifolia L.).</title>
        <authorList>
            <person name="Peng C."/>
            <person name="Liu C."/>
        </authorList>
    </citation>
    <scope>NUCLEOTIDE SEQUENCE [LARGE SCALE GENOMIC DNA]</scope>
    <source>
        <strain evidence="2 3">JCM 4753</strain>
    </source>
</reference>
<keyword evidence="3" id="KW-1185">Reference proteome</keyword>
<keyword evidence="1" id="KW-0812">Transmembrane</keyword>
<gene>
    <name evidence="2" type="ORF">JGB26_33255</name>
</gene>
<proteinExistence type="predicted"/>
<sequence length="128" mass="13282">MTTALVAAFLLLHGLAHLPVWLPASGRPAQQSAPFDPRHSWALAFAGLPQSRAVRAAVILASATALLYVIAGTAATTQARGWPVAALTAAASGLVLKALWFNPWLSFGVLLDAGVITAVALNWPGSLY</sequence>
<feature type="transmembrane region" description="Helical" evidence="1">
    <location>
        <begin position="52"/>
        <end position="70"/>
    </location>
</feature>
<evidence type="ECO:0000313" key="2">
    <source>
        <dbReference type="EMBL" id="MBJ3811897.1"/>
    </source>
</evidence>
<dbReference type="EMBL" id="JAEKOZ010000031">
    <property type="protein sequence ID" value="MBJ3811897.1"/>
    <property type="molecule type" value="Genomic_DNA"/>
</dbReference>
<accession>A0ABS0XF95</accession>